<accession>A0A1L9BIC9</accession>
<dbReference type="Gene3D" id="2.60.40.1170">
    <property type="entry name" value="Mu homology domain, subdomain B"/>
    <property type="match status" value="1"/>
</dbReference>
<dbReference type="NCBIfam" id="TIGR03382">
    <property type="entry name" value="GC_trans_RRR"/>
    <property type="match status" value="1"/>
</dbReference>
<dbReference type="Pfam" id="PF17963">
    <property type="entry name" value="Big_9"/>
    <property type="match status" value="1"/>
</dbReference>
<sequence length="1394" mass="144619">MLALLLASTAGCTRDEPASPPTTANVHSAQPLFDNGSFEEGTLNGWSVATNLNPGITLPVTSRDSLNLQSGGTNYTFARRAAGGPETEIPAGLSAAASLRWPRYGQWAAVVNESGKNRNVNRLVQSTTLASSDVDPADGKVHVRFAIAPVLQAPNHTADQQPYFFISLRNVTRNTQLWSTFNFANQTGVPWKTLGDVQYTDWQAIDVAPGDARLAVGDTVELEVIAAGCQPGGHWGHVYVDGFGAFLPGLSIAASAPRSANVDSDLTYTYLVKNSGDGAVNNTQVTIVVPDQTEFVSIHPPPGATCNYDDATRTVTCDLGTLNPTASTQFDMKVHIDPTATEKVSHGNYNVQGQGVSPLIGPLVETTVSTGVTYADLAVSLSDNVVGVGWDKPVHYTLVASNNGPAGVTGASLDEDFPPELTDVTWTCTATGGATCPAATGTGPIHSTVDIPSGGKLTYSIDARVVPGSGSGTLVNRAQISPPTDVQDPNDTNNVAVDSNGIGTLATLTVEKDPTGGGQGTIVSSPTAIQCDVNCTTSSADFLAGTQVSLTATAAPGSVFVGWSGGCSGTANPCTVSVDQATTVTARFEPIKYDITTSSGPGGTITCPSPVLYGQSVTCTVTPRPGYDLSSLTDNGAQVSTSVTGGQYIITNVTGPHELSALFTQRPGTDQGGACTQDSECSTGLCADGVCCDTACQGQCEACNAEGSVGTCTAVTGAPQGGRPACGSDGTVCGGVCDGTVRDTCSYPRDSVQCGDASCSEGVSISSGTCNGAGTCTQETQSCGDYVCGEVACLSSCTSDAQCAEGSVCLSGECKPDSTLLVEGSGCSSTGGAGAGLPLLLSSLALWLRRRRSTVAAAAAAVATVPMVSQAQGDLGRSFLVQRFQAQPGRDDLLGVQSARVPDHLTVSGRLFVDYANQPLRLVSSEDSRYQRLIVGRQAFLTLAGSVALFDRFELGAAIPVLLSQNTGGPNTVNPRFGSTGVTTAISDLRLNLKTALVRSQNLGLSLSLPFSFPTAPRDSYAGTGSVTFNPTLAGEWRGERGSALMANVGLYLARAQQFYNLNLGTAITYGVGGKVDLVPQHKLALLATLAGEVGLRRPSVPTNPLELLLALRWGFLKNLEATVGGGPGLTNGYGTPRYRLLAALSYAPSDTPPRPKPAPVVVAPPPPPPPPPPAIIARDDSGQVLAGQSIDLTVLGNDEGQPGESLRVDEVGSAKEGRVEAATDGTLRYTARESFSGQDTFTYRVSGNDGRTATATVVVTVTAPPPPPPPAPPKVVVEKGKLRTLDKVYFAINKDNAITESLPILDQVYEVLHTNPDIKKLRVEAHTDNAGKASYNKDLSARRAKWVLEYLIQKGIAPERLASEGFGMTKPIDTNGTPEGRANNRRVEFVIVE</sequence>
<dbReference type="GO" id="GO:0009279">
    <property type="term" value="C:cell outer membrane"/>
    <property type="evidence" value="ECO:0007669"/>
    <property type="project" value="UniProtKB-SubCell"/>
</dbReference>
<dbReference type="PROSITE" id="PS51123">
    <property type="entry name" value="OMPA_2"/>
    <property type="match status" value="1"/>
</dbReference>
<dbReference type="InterPro" id="IPR017756">
    <property type="entry name" value="TM_Gly-Cys-Arg_CS"/>
</dbReference>
<evidence type="ECO:0000259" key="5">
    <source>
        <dbReference type="PROSITE" id="PS51123"/>
    </source>
</evidence>
<comment type="caution">
    <text evidence="6">The sequence shown here is derived from an EMBL/GenBank/DDBJ whole genome shotgun (WGS) entry which is preliminary data.</text>
</comment>
<dbReference type="InterPro" id="IPR036737">
    <property type="entry name" value="OmpA-like_sf"/>
</dbReference>
<protein>
    <recommendedName>
        <fullName evidence="5">OmpA-like domain-containing protein</fullName>
    </recommendedName>
</protein>
<evidence type="ECO:0000313" key="7">
    <source>
        <dbReference type="Proteomes" id="UP000182229"/>
    </source>
</evidence>
<evidence type="ECO:0000256" key="3">
    <source>
        <dbReference type="ARBA" id="ARBA00023237"/>
    </source>
</evidence>
<gene>
    <name evidence="6" type="ORF">BON30_01995</name>
</gene>
<dbReference type="InterPro" id="IPR050330">
    <property type="entry name" value="Bact_OuterMem_StrucFunc"/>
</dbReference>
<dbReference type="PRINTS" id="PR01021">
    <property type="entry name" value="OMPADOMAIN"/>
</dbReference>
<dbReference type="Pfam" id="PF18998">
    <property type="entry name" value="Flg_new_2"/>
    <property type="match status" value="2"/>
</dbReference>
<feature type="domain" description="OmpA-like" evidence="5">
    <location>
        <begin position="1278"/>
        <end position="1394"/>
    </location>
</feature>
<dbReference type="EMBL" id="MPIN01000001">
    <property type="protein sequence ID" value="OJH42017.1"/>
    <property type="molecule type" value="Genomic_DNA"/>
</dbReference>
<reference evidence="6 7" key="2">
    <citation type="submission" date="2016-12" db="EMBL/GenBank/DDBJ databases">
        <title>Draft Genome Sequence of Cystobacter ferrugineus Strain Cbfe23.</title>
        <authorList>
            <person name="Akbar S."/>
            <person name="Dowd S.E."/>
            <person name="Stevens D.C."/>
        </authorList>
    </citation>
    <scope>NUCLEOTIDE SEQUENCE [LARGE SCALE GENOMIC DNA]</scope>
    <source>
        <strain evidence="6 7">Cbfe23</strain>
    </source>
</reference>
<dbReference type="InterPro" id="IPR006664">
    <property type="entry name" value="OMP_bac"/>
</dbReference>
<comment type="subcellular location">
    <subcellularLocation>
        <location evidence="1">Cell outer membrane</location>
    </subcellularLocation>
</comment>
<evidence type="ECO:0000256" key="2">
    <source>
        <dbReference type="ARBA" id="ARBA00023136"/>
    </source>
</evidence>
<dbReference type="InterPro" id="IPR006665">
    <property type="entry name" value="OmpA-like"/>
</dbReference>
<keyword evidence="2 4" id="KW-0472">Membrane</keyword>
<dbReference type="CDD" id="cd07185">
    <property type="entry name" value="OmpA_C-like"/>
    <property type="match status" value="1"/>
</dbReference>
<proteinExistence type="predicted"/>
<dbReference type="Gene3D" id="3.30.1330.60">
    <property type="entry name" value="OmpA-like domain"/>
    <property type="match status" value="1"/>
</dbReference>
<evidence type="ECO:0000256" key="4">
    <source>
        <dbReference type="PROSITE-ProRule" id="PRU00473"/>
    </source>
</evidence>
<dbReference type="InterPro" id="IPR044060">
    <property type="entry name" value="Bacterial_rp_domain"/>
</dbReference>
<dbReference type="PANTHER" id="PTHR30329">
    <property type="entry name" value="STATOR ELEMENT OF FLAGELLAR MOTOR COMPLEX"/>
    <property type="match status" value="1"/>
</dbReference>
<evidence type="ECO:0000256" key="1">
    <source>
        <dbReference type="ARBA" id="ARBA00004442"/>
    </source>
</evidence>
<dbReference type="InterPro" id="IPR001434">
    <property type="entry name" value="OmcB-like_DUF11"/>
</dbReference>
<evidence type="ECO:0000313" key="6">
    <source>
        <dbReference type="EMBL" id="OJH42017.1"/>
    </source>
</evidence>
<keyword evidence="7" id="KW-1185">Reference proteome</keyword>
<dbReference type="Pfam" id="PF01345">
    <property type="entry name" value="DUF11"/>
    <property type="match status" value="2"/>
</dbReference>
<dbReference type="SUPFAM" id="SSF103088">
    <property type="entry name" value="OmpA-like"/>
    <property type="match status" value="1"/>
</dbReference>
<dbReference type="Proteomes" id="UP000182229">
    <property type="component" value="Unassembled WGS sequence"/>
</dbReference>
<dbReference type="Pfam" id="PF00691">
    <property type="entry name" value="OmpA"/>
    <property type="match status" value="1"/>
</dbReference>
<dbReference type="PANTHER" id="PTHR30329:SF21">
    <property type="entry name" value="LIPOPROTEIN YIAD-RELATED"/>
    <property type="match status" value="1"/>
</dbReference>
<dbReference type="Gene3D" id="2.60.40.2810">
    <property type="match status" value="1"/>
</dbReference>
<organism evidence="6 7">
    <name type="scientific">Cystobacter ferrugineus</name>
    <dbReference type="NCBI Taxonomy" id="83449"/>
    <lineage>
        <taxon>Bacteria</taxon>
        <taxon>Pseudomonadati</taxon>
        <taxon>Myxococcota</taxon>
        <taxon>Myxococcia</taxon>
        <taxon>Myxococcales</taxon>
        <taxon>Cystobacterineae</taxon>
        <taxon>Archangiaceae</taxon>
        <taxon>Cystobacter</taxon>
    </lineage>
</organism>
<keyword evidence="3" id="KW-0998">Cell outer membrane</keyword>
<dbReference type="STRING" id="83449.BON30_01995"/>
<reference evidence="7" key="1">
    <citation type="submission" date="2016-11" db="EMBL/GenBank/DDBJ databases">
        <authorList>
            <person name="Shukria A."/>
            <person name="Stevens D.C."/>
        </authorList>
    </citation>
    <scope>NUCLEOTIDE SEQUENCE [LARGE SCALE GENOMIC DNA]</scope>
    <source>
        <strain evidence="7">Cbfe23</strain>
    </source>
</reference>
<name>A0A1L9BIC9_9BACT</name>